<protein>
    <submittedName>
        <fullName evidence="1">Uncharacterized protein</fullName>
    </submittedName>
</protein>
<sequence>MEKEARINVFQGVEALLKA</sequence>
<gene>
    <name evidence="1" type="ORF">G2W53_032719</name>
</gene>
<comment type="caution">
    <text evidence="1">The sequence shown here is derived from an EMBL/GenBank/DDBJ whole genome shotgun (WGS) entry which is preliminary data.</text>
</comment>
<proteinExistence type="predicted"/>
<accession>A0A834W7W4</accession>
<name>A0A834W7W4_9FABA</name>
<dbReference type="Proteomes" id="UP000634136">
    <property type="component" value="Unassembled WGS sequence"/>
</dbReference>
<reference evidence="1" key="1">
    <citation type="submission" date="2020-09" db="EMBL/GenBank/DDBJ databases">
        <title>Genome-Enabled Discovery of Anthraquinone Biosynthesis in Senna tora.</title>
        <authorList>
            <person name="Kang S.-H."/>
            <person name="Pandey R.P."/>
            <person name="Lee C.-M."/>
            <person name="Sim J.-S."/>
            <person name="Jeong J.-T."/>
            <person name="Choi B.-S."/>
            <person name="Jung M."/>
            <person name="Ginzburg D."/>
            <person name="Zhao K."/>
            <person name="Won S.Y."/>
            <person name="Oh T.-J."/>
            <person name="Yu Y."/>
            <person name="Kim N.-H."/>
            <person name="Lee O.R."/>
            <person name="Lee T.-H."/>
            <person name="Bashyal P."/>
            <person name="Kim T.-S."/>
            <person name="Lee W.-H."/>
            <person name="Kawkins C."/>
            <person name="Kim C.-K."/>
            <person name="Kim J.S."/>
            <person name="Ahn B.O."/>
            <person name="Rhee S.Y."/>
            <person name="Sohng J.K."/>
        </authorList>
    </citation>
    <scope>NUCLEOTIDE SEQUENCE</scope>
    <source>
        <tissue evidence="1">Leaf</tissue>
    </source>
</reference>
<evidence type="ECO:0000313" key="1">
    <source>
        <dbReference type="EMBL" id="KAF7811743.1"/>
    </source>
</evidence>
<organism evidence="1 2">
    <name type="scientific">Senna tora</name>
    <dbReference type="NCBI Taxonomy" id="362788"/>
    <lineage>
        <taxon>Eukaryota</taxon>
        <taxon>Viridiplantae</taxon>
        <taxon>Streptophyta</taxon>
        <taxon>Embryophyta</taxon>
        <taxon>Tracheophyta</taxon>
        <taxon>Spermatophyta</taxon>
        <taxon>Magnoliopsida</taxon>
        <taxon>eudicotyledons</taxon>
        <taxon>Gunneridae</taxon>
        <taxon>Pentapetalae</taxon>
        <taxon>rosids</taxon>
        <taxon>fabids</taxon>
        <taxon>Fabales</taxon>
        <taxon>Fabaceae</taxon>
        <taxon>Caesalpinioideae</taxon>
        <taxon>Cassia clade</taxon>
        <taxon>Senna</taxon>
    </lineage>
</organism>
<dbReference type="EMBL" id="JAAIUW010000010">
    <property type="protein sequence ID" value="KAF7811743.1"/>
    <property type="molecule type" value="Genomic_DNA"/>
</dbReference>
<keyword evidence="2" id="KW-1185">Reference proteome</keyword>
<dbReference type="AlphaFoldDB" id="A0A834W7W4"/>
<evidence type="ECO:0000313" key="2">
    <source>
        <dbReference type="Proteomes" id="UP000634136"/>
    </source>
</evidence>